<name>A0A8R1ESV1_CAEJA</name>
<organism evidence="2 3">
    <name type="scientific">Caenorhabditis japonica</name>
    <dbReference type="NCBI Taxonomy" id="281687"/>
    <lineage>
        <taxon>Eukaryota</taxon>
        <taxon>Metazoa</taxon>
        <taxon>Ecdysozoa</taxon>
        <taxon>Nematoda</taxon>
        <taxon>Chromadorea</taxon>
        <taxon>Rhabditida</taxon>
        <taxon>Rhabditina</taxon>
        <taxon>Rhabditomorpha</taxon>
        <taxon>Rhabditoidea</taxon>
        <taxon>Rhabditidae</taxon>
        <taxon>Peloderinae</taxon>
        <taxon>Caenorhabditis</taxon>
    </lineage>
</organism>
<evidence type="ECO:0000313" key="2">
    <source>
        <dbReference type="EnsemblMetazoa" id="CJA39623.1"/>
    </source>
</evidence>
<evidence type="ECO:0000256" key="1">
    <source>
        <dbReference type="SAM" id="MobiDB-lite"/>
    </source>
</evidence>
<keyword evidence="3" id="KW-1185">Reference proteome</keyword>
<sequence>MLLWALQPALNGNNPHSEEHGSHVGQFE</sequence>
<proteinExistence type="predicted"/>
<reference evidence="2" key="2">
    <citation type="submission" date="2022-06" db="UniProtKB">
        <authorList>
            <consortium name="EnsemblMetazoa"/>
        </authorList>
    </citation>
    <scope>IDENTIFICATION</scope>
    <source>
        <strain evidence="2">DF5081</strain>
    </source>
</reference>
<dbReference type="Proteomes" id="UP000005237">
    <property type="component" value="Unassembled WGS sequence"/>
</dbReference>
<feature type="region of interest" description="Disordered" evidence="1">
    <location>
        <begin position="7"/>
        <end position="28"/>
    </location>
</feature>
<dbReference type="AlphaFoldDB" id="A0A8R1ESV1"/>
<protein>
    <submittedName>
        <fullName evidence="2">Uncharacterized protein</fullName>
    </submittedName>
</protein>
<reference evidence="3" key="1">
    <citation type="submission" date="2010-08" db="EMBL/GenBank/DDBJ databases">
        <authorList>
            <consortium name="Caenorhabditis japonica Sequencing Consortium"/>
            <person name="Wilson R.K."/>
        </authorList>
    </citation>
    <scope>NUCLEOTIDE SEQUENCE [LARGE SCALE GENOMIC DNA]</scope>
    <source>
        <strain evidence="3">DF5081</strain>
    </source>
</reference>
<dbReference type="EnsemblMetazoa" id="CJA39623.1">
    <property type="protein sequence ID" value="CJA39623.1"/>
    <property type="gene ID" value="WBGene00215470"/>
</dbReference>
<accession>A0A8R1ESV1</accession>
<evidence type="ECO:0000313" key="3">
    <source>
        <dbReference type="Proteomes" id="UP000005237"/>
    </source>
</evidence>